<organism evidence="1 2">
    <name type="scientific">Ficus carica</name>
    <name type="common">Common fig</name>
    <dbReference type="NCBI Taxonomy" id="3494"/>
    <lineage>
        <taxon>Eukaryota</taxon>
        <taxon>Viridiplantae</taxon>
        <taxon>Streptophyta</taxon>
        <taxon>Embryophyta</taxon>
        <taxon>Tracheophyta</taxon>
        <taxon>Spermatophyta</taxon>
        <taxon>Magnoliopsida</taxon>
        <taxon>eudicotyledons</taxon>
        <taxon>Gunneridae</taxon>
        <taxon>Pentapetalae</taxon>
        <taxon>rosids</taxon>
        <taxon>fabids</taxon>
        <taxon>Rosales</taxon>
        <taxon>Moraceae</taxon>
        <taxon>Ficeae</taxon>
        <taxon>Ficus</taxon>
    </lineage>
</organism>
<gene>
    <name evidence="1" type="ORF">TIFTF001_028890</name>
</gene>
<dbReference type="EMBL" id="BTGU01000091">
    <property type="protein sequence ID" value="GMN59796.1"/>
    <property type="molecule type" value="Genomic_DNA"/>
</dbReference>
<sequence>MGGLGFGAAFGEQGGGAWVARIWRGVGGSSPELGGPGSCGFGTGLGGGGDGRRSSGRPGYCRVGWGGVGRGAPGSCDLARGFPGRRQRQDLVLEPGVKIKFQNQGQGQVSRLGLGFGFRVGVRDGFQDRGSGSGFKIKGQGCIFGPGLGWVSGPRVKVGFRDRGGGSSSGFGGEFWDRGRCWVLELPNPETRPGTRP</sequence>
<dbReference type="Proteomes" id="UP001187192">
    <property type="component" value="Unassembled WGS sequence"/>
</dbReference>
<protein>
    <submittedName>
        <fullName evidence="1">Uncharacterized protein</fullName>
    </submittedName>
</protein>
<evidence type="ECO:0000313" key="1">
    <source>
        <dbReference type="EMBL" id="GMN59796.1"/>
    </source>
</evidence>
<evidence type="ECO:0000313" key="2">
    <source>
        <dbReference type="Proteomes" id="UP001187192"/>
    </source>
</evidence>
<accession>A0AA88J2L8</accession>
<reference evidence="1" key="1">
    <citation type="submission" date="2023-07" db="EMBL/GenBank/DDBJ databases">
        <title>draft genome sequence of fig (Ficus carica).</title>
        <authorList>
            <person name="Takahashi T."/>
            <person name="Nishimura K."/>
        </authorList>
    </citation>
    <scope>NUCLEOTIDE SEQUENCE</scope>
</reference>
<keyword evidence="2" id="KW-1185">Reference proteome</keyword>
<proteinExistence type="predicted"/>
<comment type="caution">
    <text evidence="1">The sequence shown here is derived from an EMBL/GenBank/DDBJ whole genome shotgun (WGS) entry which is preliminary data.</text>
</comment>
<name>A0AA88J2L8_FICCA</name>
<dbReference type="AlphaFoldDB" id="A0AA88J2L8"/>